<accession>A0ABQ8K3R9</accession>
<proteinExistence type="predicted"/>
<evidence type="ECO:0000313" key="4">
    <source>
        <dbReference type="Proteomes" id="UP000814176"/>
    </source>
</evidence>
<feature type="transmembrane region" description="Helical" evidence="2">
    <location>
        <begin position="131"/>
        <end position="153"/>
    </location>
</feature>
<name>A0ABQ8K3R9_9APHY</name>
<feature type="transmembrane region" description="Helical" evidence="2">
    <location>
        <begin position="12"/>
        <end position="37"/>
    </location>
</feature>
<gene>
    <name evidence="3" type="ORF">C8Q71DRAFT_782682</name>
</gene>
<feature type="region of interest" description="Disordered" evidence="1">
    <location>
        <begin position="298"/>
        <end position="349"/>
    </location>
</feature>
<keyword evidence="2" id="KW-0812">Transmembrane</keyword>
<evidence type="ECO:0000256" key="2">
    <source>
        <dbReference type="SAM" id="Phobius"/>
    </source>
</evidence>
<keyword evidence="2" id="KW-0472">Membrane</keyword>
<dbReference type="RefSeq" id="XP_047774594.1">
    <property type="nucleotide sequence ID" value="XM_047924941.1"/>
</dbReference>
<evidence type="ECO:0000313" key="3">
    <source>
        <dbReference type="EMBL" id="KAH9831467.1"/>
    </source>
</evidence>
<feature type="transmembrane region" description="Helical" evidence="2">
    <location>
        <begin position="173"/>
        <end position="197"/>
    </location>
</feature>
<keyword evidence="4" id="KW-1185">Reference proteome</keyword>
<feature type="transmembrane region" description="Helical" evidence="2">
    <location>
        <begin position="99"/>
        <end position="119"/>
    </location>
</feature>
<protein>
    <submittedName>
        <fullName evidence="3">Uncharacterized protein</fullName>
    </submittedName>
</protein>
<sequence>MPSLSVSESELLALFTESIAYGIHLVTFLGCISTCFLRSRRSVSKATYWPWVFVAISLFILGSVHVSLLCFHNVLAFIFQHGPDGADAEFERLSSWVYGLQYSCFYLIIAFSDAALIYRCWLIYKFSQWRIIVISVPIGTWFASTTCAAMIIFELLTRQESTTLPRMIYSRPFMTGLLAIQLVQNVMTTGLTVWRLWDIHRQTAPFLAPTQGASGGIGFNVVVVVLIESALIYTLTIIVMSVTYVLQSNVYSCAADVSMQVAGICFDLVLTRIWNGVATEQIQSTARTTHSMHIQYRNNRQPLRRSMPPSLLASSPDPEPMTATSREPMLPWSGGGAVDSPGRLGIGATRNRCVSMPNILTSSDKT</sequence>
<reference evidence="3 4" key="1">
    <citation type="journal article" date="2021" name="Environ. Microbiol.">
        <title>Gene family expansions and transcriptome signatures uncover fungal adaptations to wood decay.</title>
        <authorList>
            <person name="Hage H."/>
            <person name="Miyauchi S."/>
            <person name="Viragh M."/>
            <person name="Drula E."/>
            <person name="Min B."/>
            <person name="Chaduli D."/>
            <person name="Navarro D."/>
            <person name="Favel A."/>
            <person name="Norest M."/>
            <person name="Lesage-Meessen L."/>
            <person name="Balint B."/>
            <person name="Merenyi Z."/>
            <person name="de Eugenio L."/>
            <person name="Morin E."/>
            <person name="Martinez A.T."/>
            <person name="Baldrian P."/>
            <person name="Stursova M."/>
            <person name="Martinez M.J."/>
            <person name="Novotny C."/>
            <person name="Magnuson J.K."/>
            <person name="Spatafora J.W."/>
            <person name="Maurice S."/>
            <person name="Pangilinan J."/>
            <person name="Andreopoulos W."/>
            <person name="LaButti K."/>
            <person name="Hundley H."/>
            <person name="Na H."/>
            <person name="Kuo A."/>
            <person name="Barry K."/>
            <person name="Lipzen A."/>
            <person name="Henrissat B."/>
            <person name="Riley R."/>
            <person name="Ahrendt S."/>
            <person name="Nagy L.G."/>
            <person name="Grigoriev I.V."/>
            <person name="Martin F."/>
            <person name="Rosso M.N."/>
        </authorList>
    </citation>
    <scope>NUCLEOTIDE SEQUENCE [LARGE SCALE GENOMIC DNA]</scope>
    <source>
        <strain evidence="3 4">CIRM-BRFM 1785</strain>
    </source>
</reference>
<dbReference type="Proteomes" id="UP000814176">
    <property type="component" value="Unassembled WGS sequence"/>
</dbReference>
<keyword evidence="2" id="KW-1133">Transmembrane helix</keyword>
<evidence type="ECO:0000256" key="1">
    <source>
        <dbReference type="SAM" id="MobiDB-lite"/>
    </source>
</evidence>
<feature type="transmembrane region" description="Helical" evidence="2">
    <location>
        <begin position="49"/>
        <end position="79"/>
    </location>
</feature>
<comment type="caution">
    <text evidence="3">The sequence shown here is derived from an EMBL/GenBank/DDBJ whole genome shotgun (WGS) entry which is preliminary data.</text>
</comment>
<feature type="transmembrane region" description="Helical" evidence="2">
    <location>
        <begin position="217"/>
        <end position="246"/>
    </location>
</feature>
<dbReference type="EMBL" id="JADCUA010000026">
    <property type="protein sequence ID" value="KAH9831467.1"/>
    <property type="molecule type" value="Genomic_DNA"/>
</dbReference>
<dbReference type="GeneID" id="72005673"/>
<organism evidence="3 4">
    <name type="scientific">Rhodofomes roseus</name>
    <dbReference type="NCBI Taxonomy" id="34475"/>
    <lineage>
        <taxon>Eukaryota</taxon>
        <taxon>Fungi</taxon>
        <taxon>Dikarya</taxon>
        <taxon>Basidiomycota</taxon>
        <taxon>Agaricomycotina</taxon>
        <taxon>Agaricomycetes</taxon>
        <taxon>Polyporales</taxon>
        <taxon>Rhodofomes</taxon>
    </lineage>
</organism>